<dbReference type="SFLD" id="SFLDF00562">
    <property type="entry name" value="HemN-like__clustered_with_heat"/>
    <property type="match status" value="1"/>
</dbReference>
<reference evidence="12" key="1">
    <citation type="submission" date="2016-10" db="EMBL/GenBank/DDBJ databases">
        <authorList>
            <person name="Varghese N."/>
            <person name="Submissions S."/>
        </authorList>
    </citation>
    <scope>NUCLEOTIDE SEQUENCE [LARGE SCALE GENOMIC DNA]</scope>
    <source>
        <strain evidence="12">DSM 13327</strain>
    </source>
</reference>
<dbReference type="STRING" id="1123291.SAMN04490355_1001123"/>
<evidence type="ECO:0000256" key="4">
    <source>
        <dbReference type="ARBA" id="ARBA00022691"/>
    </source>
</evidence>
<dbReference type="Pfam" id="PF04055">
    <property type="entry name" value="Radical_SAM"/>
    <property type="match status" value="1"/>
</dbReference>
<evidence type="ECO:0000313" key="11">
    <source>
        <dbReference type="EMBL" id="SFL32127.1"/>
    </source>
</evidence>
<dbReference type="GO" id="GO:0006779">
    <property type="term" value="P:porphyrin-containing compound biosynthetic process"/>
    <property type="evidence" value="ECO:0007669"/>
    <property type="project" value="InterPro"/>
</dbReference>
<name>A0A1I4GS12_9FIRM</name>
<evidence type="ECO:0000313" key="12">
    <source>
        <dbReference type="Proteomes" id="UP000199520"/>
    </source>
</evidence>
<dbReference type="RefSeq" id="WP_090931921.1">
    <property type="nucleotide sequence ID" value="NZ_FOTS01000001.1"/>
</dbReference>
<evidence type="ECO:0000259" key="10">
    <source>
        <dbReference type="PROSITE" id="PS51918"/>
    </source>
</evidence>
<proteinExistence type="inferred from homology"/>
<keyword evidence="9" id="KW-0004">4Fe-4S</keyword>
<evidence type="ECO:0000256" key="3">
    <source>
        <dbReference type="ARBA" id="ARBA00022617"/>
    </source>
</evidence>
<dbReference type="GO" id="GO:0051539">
    <property type="term" value="F:4 iron, 4 sulfur cluster binding"/>
    <property type="evidence" value="ECO:0007669"/>
    <property type="project" value="UniProtKB-UniRule"/>
</dbReference>
<dbReference type="GO" id="GO:0046872">
    <property type="term" value="F:metal ion binding"/>
    <property type="evidence" value="ECO:0007669"/>
    <property type="project" value="UniProtKB-UniRule"/>
</dbReference>
<keyword evidence="8 9" id="KW-0143">Chaperone</keyword>
<keyword evidence="7 9" id="KW-0411">Iron-sulfur</keyword>
<evidence type="ECO:0000256" key="5">
    <source>
        <dbReference type="ARBA" id="ARBA00022723"/>
    </source>
</evidence>
<dbReference type="SFLD" id="SFLDG01065">
    <property type="entry name" value="anaerobic_coproporphyrinogen-I"/>
    <property type="match status" value="1"/>
</dbReference>
<evidence type="ECO:0000256" key="8">
    <source>
        <dbReference type="ARBA" id="ARBA00023186"/>
    </source>
</evidence>
<dbReference type="InterPro" id="IPR004559">
    <property type="entry name" value="HemW-like"/>
</dbReference>
<gene>
    <name evidence="11" type="ORF">SAMN04490355_1001123</name>
</gene>
<evidence type="ECO:0000256" key="1">
    <source>
        <dbReference type="ARBA" id="ARBA00006100"/>
    </source>
</evidence>
<dbReference type="GO" id="GO:0004109">
    <property type="term" value="F:coproporphyrinogen oxidase activity"/>
    <property type="evidence" value="ECO:0007669"/>
    <property type="project" value="InterPro"/>
</dbReference>
<dbReference type="EMBL" id="FOTS01000001">
    <property type="protein sequence ID" value="SFL32127.1"/>
    <property type="molecule type" value="Genomic_DNA"/>
</dbReference>
<dbReference type="SFLD" id="SFLDF00288">
    <property type="entry name" value="HemN-like__clustered_with_nucl"/>
    <property type="match status" value="1"/>
</dbReference>
<keyword evidence="6 9" id="KW-0408">Iron</keyword>
<evidence type="ECO:0000256" key="6">
    <source>
        <dbReference type="ARBA" id="ARBA00023004"/>
    </source>
</evidence>
<dbReference type="GO" id="GO:0005737">
    <property type="term" value="C:cytoplasm"/>
    <property type="evidence" value="ECO:0007669"/>
    <property type="project" value="UniProtKB-SubCell"/>
</dbReference>
<accession>A0A1I4GS12</accession>
<dbReference type="InterPro" id="IPR010723">
    <property type="entry name" value="HemN_C"/>
</dbReference>
<dbReference type="CDD" id="cd01335">
    <property type="entry name" value="Radical_SAM"/>
    <property type="match status" value="1"/>
</dbReference>
<comment type="function">
    <text evidence="9">Probably acts as a heme chaperone, transferring heme to an unknown acceptor. Binds one molecule of heme per monomer, possibly covalently. Binds 1 [4Fe-4S] cluster. The cluster is coordinated with 3 cysteines and an exchangeable S-adenosyl-L-methionine.</text>
</comment>
<dbReference type="NCBIfam" id="TIGR00539">
    <property type="entry name" value="hemN_rel"/>
    <property type="match status" value="1"/>
</dbReference>
<protein>
    <recommendedName>
        <fullName evidence="2 9">Heme chaperone HemW</fullName>
    </recommendedName>
</protein>
<organism evidence="11 12">
    <name type="scientific">Pelosinus propionicus DSM 13327</name>
    <dbReference type="NCBI Taxonomy" id="1123291"/>
    <lineage>
        <taxon>Bacteria</taxon>
        <taxon>Bacillati</taxon>
        <taxon>Bacillota</taxon>
        <taxon>Negativicutes</taxon>
        <taxon>Selenomonadales</taxon>
        <taxon>Sporomusaceae</taxon>
        <taxon>Pelosinus</taxon>
    </lineage>
</organism>
<evidence type="ECO:0000256" key="7">
    <source>
        <dbReference type="ARBA" id="ARBA00023014"/>
    </source>
</evidence>
<keyword evidence="5 9" id="KW-0479">Metal-binding</keyword>
<dbReference type="PANTHER" id="PTHR13932:SF5">
    <property type="entry name" value="RADICAL S-ADENOSYL METHIONINE DOMAIN-CONTAINING PROTEIN 1, MITOCHONDRIAL"/>
    <property type="match status" value="1"/>
</dbReference>
<dbReference type="AlphaFoldDB" id="A0A1I4GS12"/>
<dbReference type="SUPFAM" id="SSF102114">
    <property type="entry name" value="Radical SAM enzymes"/>
    <property type="match status" value="1"/>
</dbReference>
<keyword evidence="12" id="KW-1185">Reference proteome</keyword>
<dbReference type="InterPro" id="IPR034505">
    <property type="entry name" value="Coproporphyrinogen-III_oxidase"/>
</dbReference>
<evidence type="ECO:0000256" key="9">
    <source>
        <dbReference type="RuleBase" id="RU364116"/>
    </source>
</evidence>
<keyword evidence="3 9" id="KW-0349">Heme</keyword>
<dbReference type="SMART" id="SM00729">
    <property type="entry name" value="Elp3"/>
    <property type="match status" value="1"/>
</dbReference>
<keyword evidence="4 9" id="KW-0949">S-adenosyl-L-methionine</keyword>
<dbReference type="InterPro" id="IPR006638">
    <property type="entry name" value="Elp3/MiaA/NifB-like_rSAM"/>
</dbReference>
<dbReference type="SFLD" id="SFLDS00029">
    <property type="entry name" value="Radical_SAM"/>
    <property type="match status" value="1"/>
</dbReference>
<dbReference type="Pfam" id="PF06969">
    <property type="entry name" value="HemN_C"/>
    <property type="match status" value="1"/>
</dbReference>
<dbReference type="PANTHER" id="PTHR13932">
    <property type="entry name" value="COPROPORPHYRINIGEN III OXIDASE"/>
    <property type="match status" value="1"/>
</dbReference>
<dbReference type="InterPro" id="IPR007197">
    <property type="entry name" value="rSAM"/>
</dbReference>
<dbReference type="Gene3D" id="3.20.20.70">
    <property type="entry name" value="Aldolase class I"/>
    <property type="match status" value="1"/>
</dbReference>
<keyword evidence="9" id="KW-0963">Cytoplasm</keyword>
<dbReference type="PROSITE" id="PS51918">
    <property type="entry name" value="RADICAL_SAM"/>
    <property type="match status" value="1"/>
</dbReference>
<dbReference type="OrthoDB" id="9808022at2"/>
<comment type="subcellular location">
    <subcellularLocation>
        <location evidence="9">Cytoplasm</location>
    </subcellularLocation>
</comment>
<evidence type="ECO:0000256" key="2">
    <source>
        <dbReference type="ARBA" id="ARBA00017228"/>
    </source>
</evidence>
<dbReference type="Proteomes" id="UP000199520">
    <property type="component" value="Unassembled WGS sequence"/>
</dbReference>
<feature type="domain" description="Radical SAM core" evidence="10">
    <location>
        <begin position="1"/>
        <end position="233"/>
    </location>
</feature>
<dbReference type="InterPro" id="IPR013785">
    <property type="entry name" value="Aldolase_TIM"/>
</dbReference>
<sequence>MKTGLYIHIPFCQQKCLYCDFPSYDNLTHLYQPYVAALCQEISGWGGVLSGTLIDTIYIGGGTPSLLSADALKAILTKVHESFSIDESAEISVEANPGTTNQDKLLALTSGGVNRISFGVQTFSNTLLKSIGRIHSAEQAVRAVKEAQDAGFSNINLDLMYGLPGQSCKDLKVSIQEAIKLDITHISVYGLKVEEGTPFAAMDQLGTLILPEEAVDEEMYTFTTEYLPQHGFRRYEISNFSKVGYECRHNFKYWKYHPYIGVGVAAHSFFQKERLSNITDVSQYIDCVEKGNLPIEFRENPSIAIAMAEYIFLALRMVWGLSILEFQEYFNRDFYLEYGVIVSELLQKKLIAVKEDRINLTVLGMKYGNVVFRAFLPG</sequence>
<dbReference type="InterPro" id="IPR058240">
    <property type="entry name" value="rSAM_sf"/>
</dbReference>
<comment type="similarity">
    <text evidence="1">Belongs to the anaerobic coproporphyrinogen-III oxidase family. HemW subfamily.</text>
</comment>